<name>A0ABR4B5A5_9LECA</name>
<dbReference type="InterPro" id="IPR005123">
    <property type="entry name" value="Oxoglu/Fe-dep_dioxygenase_dom"/>
</dbReference>
<evidence type="ECO:0000256" key="2">
    <source>
        <dbReference type="RuleBase" id="RU003682"/>
    </source>
</evidence>
<keyword evidence="2" id="KW-0408">Iron</keyword>
<evidence type="ECO:0000256" key="1">
    <source>
        <dbReference type="ARBA" id="ARBA00008056"/>
    </source>
</evidence>
<dbReference type="InterPro" id="IPR027443">
    <property type="entry name" value="IPNS-like_sf"/>
</dbReference>
<evidence type="ECO:0000259" key="3">
    <source>
        <dbReference type="PROSITE" id="PS51471"/>
    </source>
</evidence>
<dbReference type="SUPFAM" id="SSF51197">
    <property type="entry name" value="Clavaminate synthase-like"/>
    <property type="match status" value="1"/>
</dbReference>
<evidence type="ECO:0000313" key="4">
    <source>
        <dbReference type="EMBL" id="KAL2053045.1"/>
    </source>
</evidence>
<proteinExistence type="inferred from homology"/>
<dbReference type="InterPro" id="IPR026992">
    <property type="entry name" value="DIOX_N"/>
</dbReference>
<dbReference type="InterPro" id="IPR050231">
    <property type="entry name" value="Iron_ascorbate_oxido_reductase"/>
</dbReference>
<sequence>MNSTQSNGTSLQIPVIDLSGANAQIADKLIDAVAQVGFVFVNGEGLGFTSQILNEAFALSKEFFTSPIEEKEKCAIQANNIGWSSMHAETLDPKKQKRGDFKEAINFGEFVNGKAQQSLAPTLAPHEANLHHFSVLCHELCMKLLRLFALGLRIDSSKGGEEYFSSRHDPLKGPSGSVLRLLHYPAVAKDESVMDNVVDIRAGAHSDYGSLTLLFQRASQPGLEILTPSSTWSPVPVYPPGTEANAFPPILVNIGDLMHFWTNGLLKSTVHRVVFPEGESEDRYSIAYFCHPLDKVEIEAVPSEMIKERGRESEQQNGKTITAEEYLKKRLAETYGWGKQQDAAQG</sequence>
<comment type="similarity">
    <text evidence="1 2">Belongs to the iron/ascorbate-dependent oxidoreductase family.</text>
</comment>
<feature type="domain" description="Fe2OG dioxygenase" evidence="3">
    <location>
        <begin position="174"/>
        <end position="292"/>
    </location>
</feature>
<keyword evidence="2" id="KW-0560">Oxidoreductase</keyword>
<dbReference type="PROSITE" id="PS51471">
    <property type="entry name" value="FE2OG_OXY"/>
    <property type="match status" value="1"/>
</dbReference>
<accession>A0ABR4B5A5</accession>
<dbReference type="EMBL" id="JBHFEH010000023">
    <property type="protein sequence ID" value="KAL2053045.1"/>
    <property type="molecule type" value="Genomic_DNA"/>
</dbReference>
<comment type="caution">
    <text evidence="4">The sequence shown here is derived from an EMBL/GenBank/DDBJ whole genome shotgun (WGS) entry which is preliminary data.</text>
</comment>
<protein>
    <recommendedName>
        <fullName evidence="3">Fe2OG dioxygenase domain-containing protein</fullName>
    </recommendedName>
</protein>
<organism evidence="4 5">
    <name type="scientific">Lepraria finkii</name>
    <dbReference type="NCBI Taxonomy" id="1340010"/>
    <lineage>
        <taxon>Eukaryota</taxon>
        <taxon>Fungi</taxon>
        <taxon>Dikarya</taxon>
        <taxon>Ascomycota</taxon>
        <taxon>Pezizomycotina</taxon>
        <taxon>Lecanoromycetes</taxon>
        <taxon>OSLEUM clade</taxon>
        <taxon>Lecanoromycetidae</taxon>
        <taxon>Lecanorales</taxon>
        <taxon>Lecanorineae</taxon>
        <taxon>Stereocaulaceae</taxon>
        <taxon>Lepraria</taxon>
    </lineage>
</organism>
<keyword evidence="2" id="KW-0479">Metal-binding</keyword>
<dbReference type="Gene3D" id="2.60.120.330">
    <property type="entry name" value="B-lactam Antibiotic, Isopenicillin N Synthase, Chain"/>
    <property type="match status" value="1"/>
</dbReference>
<gene>
    <name evidence="4" type="ORF">ABVK25_006682</name>
</gene>
<keyword evidence="5" id="KW-1185">Reference proteome</keyword>
<dbReference type="Proteomes" id="UP001590951">
    <property type="component" value="Unassembled WGS sequence"/>
</dbReference>
<reference evidence="4 5" key="1">
    <citation type="submission" date="2024-09" db="EMBL/GenBank/DDBJ databases">
        <title>Rethinking Asexuality: The Enigmatic Case of Functional Sexual Genes in Lepraria (Stereocaulaceae).</title>
        <authorList>
            <person name="Doellman M."/>
            <person name="Sun Y."/>
            <person name="Barcenas-Pena A."/>
            <person name="Lumbsch H.T."/>
            <person name="Grewe F."/>
        </authorList>
    </citation>
    <scope>NUCLEOTIDE SEQUENCE [LARGE SCALE GENOMIC DNA]</scope>
    <source>
        <strain evidence="4 5">Grewe 0041</strain>
    </source>
</reference>
<dbReference type="Pfam" id="PF14226">
    <property type="entry name" value="DIOX_N"/>
    <property type="match status" value="1"/>
</dbReference>
<dbReference type="Pfam" id="PF03171">
    <property type="entry name" value="2OG-FeII_Oxy"/>
    <property type="match status" value="1"/>
</dbReference>
<evidence type="ECO:0000313" key="5">
    <source>
        <dbReference type="Proteomes" id="UP001590951"/>
    </source>
</evidence>
<dbReference type="PANTHER" id="PTHR47990">
    <property type="entry name" value="2-OXOGLUTARATE (2OG) AND FE(II)-DEPENDENT OXYGENASE SUPERFAMILY PROTEIN-RELATED"/>
    <property type="match status" value="1"/>
</dbReference>
<dbReference type="InterPro" id="IPR044861">
    <property type="entry name" value="IPNS-like_FE2OG_OXY"/>
</dbReference>